<evidence type="ECO:0000313" key="1">
    <source>
        <dbReference type="EMBL" id="KAK3280117.1"/>
    </source>
</evidence>
<dbReference type="AlphaFoldDB" id="A0AAE0GL30"/>
<evidence type="ECO:0000313" key="2">
    <source>
        <dbReference type="Proteomes" id="UP001190700"/>
    </source>
</evidence>
<protein>
    <submittedName>
        <fullName evidence="1">Uncharacterized protein</fullName>
    </submittedName>
</protein>
<organism evidence="1 2">
    <name type="scientific">Cymbomonas tetramitiformis</name>
    <dbReference type="NCBI Taxonomy" id="36881"/>
    <lineage>
        <taxon>Eukaryota</taxon>
        <taxon>Viridiplantae</taxon>
        <taxon>Chlorophyta</taxon>
        <taxon>Pyramimonadophyceae</taxon>
        <taxon>Pyramimonadales</taxon>
        <taxon>Pyramimonadaceae</taxon>
        <taxon>Cymbomonas</taxon>
    </lineage>
</organism>
<dbReference type="EMBL" id="LGRX02004530">
    <property type="protein sequence ID" value="KAK3280117.1"/>
    <property type="molecule type" value="Genomic_DNA"/>
</dbReference>
<dbReference type="Proteomes" id="UP001190700">
    <property type="component" value="Unassembled WGS sequence"/>
</dbReference>
<gene>
    <name evidence="1" type="ORF">CYMTET_12027</name>
</gene>
<keyword evidence="2" id="KW-1185">Reference proteome</keyword>
<name>A0AAE0GL30_9CHLO</name>
<proteinExistence type="predicted"/>
<comment type="caution">
    <text evidence="1">The sequence shown here is derived from an EMBL/GenBank/DDBJ whole genome shotgun (WGS) entry which is preliminary data.</text>
</comment>
<reference evidence="1 2" key="1">
    <citation type="journal article" date="2015" name="Genome Biol. Evol.">
        <title>Comparative Genomics of a Bacterivorous Green Alga Reveals Evolutionary Causalities and Consequences of Phago-Mixotrophic Mode of Nutrition.</title>
        <authorList>
            <person name="Burns J.A."/>
            <person name="Paasch A."/>
            <person name="Narechania A."/>
            <person name="Kim E."/>
        </authorList>
    </citation>
    <scope>NUCLEOTIDE SEQUENCE [LARGE SCALE GENOMIC DNA]</scope>
    <source>
        <strain evidence="1 2">PLY_AMNH</strain>
    </source>
</reference>
<sequence>MFAWPFTLDGGAYPVGTNAQLPRYRSVVDGFEDTPVDGEHVYANPDYERVRQYLEHFLRCQRRSPGTTAGTFVLPVWDTYDWWRLLKGARLVRWYPKGSHLFTSPEWRALSEGDGTYAFGQERAFRGSTHWPVVVVVHFPPLLPSRRDRCVPEARVGPASMRAGRRLMCRGCAGVEVGLTGMVRSGTCWLVSAGWRPGNEALVRLVTGMLALRTRPSPDRVHQRGVRDITFFLGHFCGITLPATAEDVQGYCRYAVELCEYRMDSSSVRTSLEGVTG</sequence>
<accession>A0AAE0GL30</accession>